<gene>
    <name evidence="1" type="ORF">ACH5RR_031032</name>
</gene>
<evidence type="ECO:0000313" key="2">
    <source>
        <dbReference type="Proteomes" id="UP001630127"/>
    </source>
</evidence>
<dbReference type="Proteomes" id="UP001630127">
    <property type="component" value="Unassembled WGS sequence"/>
</dbReference>
<protein>
    <submittedName>
        <fullName evidence="1">Uncharacterized protein</fullName>
    </submittedName>
</protein>
<sequence>MRAGGQTELQAEGYTAVEDFVLRLLRELMQDRLTLEPSPSQWDRVIELLCEEKFLYKETPAGSSLCEQRMASPYFERAFQHLEEIICSGVTDKELHSVDSTR</sequence>
<comment type="caution">
    <text evidence="1">The sequence shown here is derived from an EMBL/GenBank/DDBJ whole genome shotgun (WGS) entry which is preliminary data.</text>
</comment>
<accession>A0ABD2YHH4</accession>
<dbReference type="EMBL" id="JBJUIK010000013">
    <property type="protein sequence ID" value="KAL3505650.1"/>
    <property type="molecule type" value="Genomic_DNA"/>
</dbReference>
<reference evidence="1 2" key="1">
    <citation type="submission" date="2024-11" db="EMBL/GenBank/DDBJ databases">
        <title>A near-complete genome assembly of Cinchona calisaya.</title>
        <authorList>
            <person name="Lian D.C."/>
            <person name="Zhao X.W."/>
            <person name="Wei L."/>
        </authorList>
    </citation>
    <scope>NUCLEOTIDE SEQUENCE [LARGE SCALE GENOMIC DNA]</scope>
    <source>
        <tissue evidence="1">Nenye</tissue>
    </source>
</reference>
<keyword evidence="2" id="KW-1185">Reference proteome</keyword>
<organism evidence="1 2">
    <name type="scientific">Cinchona calisaya</name>
    <dbReference type="NCBI Taxonomy" id="153742"/>
    <lineage>
        <taxon>Eukaryota</taxon>
        <taxon>Viridiplantae</taxon>
        <taxon>Streptophyta</taxon>
        <taxon>Embryophyta</taxon>
        <taxon>Tracheophyta</taxon>
        <taxon>Spermatophyta</taxon>
        <taxon>Magnoliopsida</taxon>
        <taxon>eudicotyledons</taxon>
        <taxon>Gunneridae</taxon>
        <taxon>Pentapetalae</taxon>
        <taxon>asterids</taxon>
        <taxon>lamiids</taxon>
        <taxon>Gentianales</taxon>
        <taxon>Rubiaceae</taxon>
        <taxon>Cinchonoideae</taxon>
        <taxon>Cinchoneae</taxon>
        <taxon>Cinchona</taxon>
    </lineage>
</organism>
<proteinExistence type="predicted"/>
<name>A0ABD2YHH4_9GENT</name>
<dbReference type="AlphaFoldDB" id="A0ABD2YHH4"/>
<evidence type="ECO:0000313" key="1">
    <source>
        <dbReference type="EMBL" id="KAL3505650.1"/>
    </source>
</evidence>